<dbReference type="InterPro" id="IPR050570">
    <property type="entry name" value="Cell_wall_metabolism_enzyme"/>
</dbReference>
<dbReference type="Gene3D" id="3.10.450.350">
    <property type="match status" value="1"/>
</dbReference>
<organism evidence="3">
    <name type="scientific">Sphingomonas sanxanigenens</name>
    <dbReference type="NCBI Taxonomy" id="397260"/>
    <lineage>
        <taxon>Bacteria</taxon>
        <taxon>Pseudomonadati</taxon>
        <taxon>Pseudomonadota</taxon>
        <taxon>Alphaproteobacteria</taxon>
        <taxon>Sphingomonadales</taxon>
        <taxon>Sphingomonadaceae</taxon>
        <taxon>Sphingomonas</taxon>
    </lineage>
</organism>
<gene>
    <name evidence="3" type="primary">spsI</name>
</gene>
<sequence>MALFKQSEPGFGGTSGTAVLSMDAAIAPARPANTMRQPLKGWRTRLHDIDLVPDLGARIGSLEWMRGVVTCGGLCAAAITLSPGFERPLPGAVPAPLAPAAWDEVRAQSFAPLAFGGDSGRHMAATDAVRPLADTPERPMIELSATLGQGDGFARVLERAGVGRTDAKLVADMASRAVTLGAIRPGTRMDMVLGRRPARAQPRPLDKLAFRAAFDLRLEFERAGGRLAMRRVPIAVDDTPLRIQGRAGSSLYAAARAAGAPASAVEAYVREIKRRVPLGSIGGDSRFDIIVAHRRAATGETEVGELLFAGLDQGKRKTRLVKWTSGGRSEFFEASGVGEQRGVMARPVNGRQTSGFGMRRHPLLGYSRFHRGMDFGAAYGTPIYAATDGTVTFAGRHGGHGNYVMLKHGGGIATAYAHMSRIGVRYGQKVNRGQVIGYVGSTGLSTGPHLHYEVYRNGTPINPKTMSFTTQAQLVGQDLRNFKARLNTLLAVRPGAARIPAVARAEDGENAAD</sequence>
<reference evidence="3" key="1">
    <citation type="submission" date="2013-06" db="EMBL/GenBank/DDBJ databases">
        <title>Genes involved in sphingan Ss biosynthesis of Sphingomonas sanxanigenens.</title>
        <authorList>
            <person name="Huang H."/>
        </authorList>
    </citation>
    <scope>NUCLEOTIDE SEQUENCE</scope>
    <source>
        <strain evidence="3">NX02</strain>
    </source>
</reference>
<accession>U6BP50</accession>
<proteinExistence type="predicted"/>
<feature type="domain" description="M23ase beta-sheet core" evidence="2">
    <location>
        <begin position="368"/>
        <end position="463"/>
    </location>
</feature>
<dbReference type="GO" id="GO:0004222">
    <property type="term" value="F:metalloendopeptidase activity"/>
    <property type="evidence" value="ECO:0007669"/>
    <property type="project" value="TreeGrafter"/>
</dbReference>
<evidence type="ECO:0000256" key="1">
    <source>
        <dbReference type="ARBA" id="ARBA00022729"/>
    </source>
</evidence>
<name>U6BP50_9SPHN</name>
<dbReference type="Pfam" id="PF01551">
    <property type="entry name" value="Peptidase_M23"/>
    <property type="match status" value="1"/>
</dbReference>
<dbReference type="SUPFAM" id="SSF51261">
    <property type="entry name" value="Duplicated hybrid motif"/>
    <property type="match status" value="1"/>
</dbReference>
<evidence type="ECO:0000259" key="2">
    <source>
        <dbReference type="Pfam" id="PF01551"/>
    </source>
</evidence>
<dbReference type="EMBL" id="KF301672">
    <property type="protein sequence ID" value="AHA38095.1"/>
    <property type="molecule type" value="Genomic_DNA"/>
</dbReference>
<dbReference type="InterPro" id="IPR016047">
    <property type="entry name" value="M23ase_b-sheet_dom"/>
</dbReference>
<dbReference type="PANTHER" id="PTHR21666">
    <property type="entry name" value="PEPTIDASE-RELATED"/>
    <property type="match status" value="1"/>
</dbReference>
<dbReference type="PANTHER" id="PTHR21666:SF289">
    <property type="entry name" value="L-ALA--D-GLU ENDOPEPTIDASE"/>
    <property type="match status" value="1"/>
</dbReference>
<dbReference type="AlphaFoldDB" id="U6BP50"/>
<protein>
    <submittedName>
        <fullName evidence="3">SpsI</fullName>
    </submittedName>
</protein>
<dbReference type="FunFam" id="2.70.70.10:FF:000006">
    <property type="entry name" value="M23 family peptidase"/>
    <property type="match status" value="1"/>
</dbReference>
<dbReference type="CDD" id="cd12797">
    <property type="entry name" value="M23_peptidase"/>
    <property type="match status" value="1"/>
</dbReference>
<dbReference type="InterPro" id="IPR011055">
    <property type="entry name" value="Dup_hybrid_motif"/>
</dbReference>
<evidence type="ECO:0000313" key="3">
    <source>
        <dbReference type="EMBL" id="AHA38095.1"/>
    </source>
</evidence>
<keyword evidence="1" id="KW-0732">Signal</keyword>
<dbReference type="Gene3D" id="2.70.70.10">
    <property type="entry name" value="Glucose Permease (Domain IIA)"/>
    <property type="match status" value="1"/>
</dbReference>